<comment type="caution">
    <text evidence="1">The sequence shown here is derived from an EMBL/GenBank/DDBJ whole genome shotgun (WGS) entry which is preliminary data.</text>
</comment>
<reference evidence="1 2" key="1">
    <citation type="submission" date="2024-09" db="EMBL/GenBank/DDBJ databases">
        <authorList>
            <person name="Sun Q."/>
            <person name="Mori K."/>
        </authorList>
    </citation>
    <scope>NUCLEOTIDE SEQUENCE [LARGE SCALE GENOMIC DNA]</scope>
    <source>
        <strain evidence="1 2">CECT 8286</strain>
    </source>
</reference>
<proteinExistence type="predicted"/>
<dbReference type="Proteomes" id="UP001589605">
    <property type="component" value="Unassembled WGS sequence"/>
</dbReference>
<name>A0ABV5F6H1_9FLAO</name>
<dbReference type="RefSeq" id="WP_382384719.1">
    <property type="nucleotide sequence ID" value="NZ_JBHMEZ010000032.1"/>
</dbReference>
<accession>A0ABV5F6H1</accession>
<keyword evidence="2" id="KW-1185">Reference proteome</keyword>
<organism evidence="1 2">
    <name type="scientific">Formosa undariae</name>
    <dbReference type="NCBI Taxonomy" id="1325436"/>
    <lineage>
        <taxon>Bacteria</taxon>
        <taxon>Pseudomonadati</taxon>
        <taxon>Bacteroidota</taxon>
        <taxon>Flavobacteriia</taxon>
        <taxon>Flavobacteriales</taxon>
        <taxon>Flavobacteriaceae</taxon>
        <taxon>Formosa</taxon>
    </lineage>
</organism>
<evidence type="ECO:0000313" key="2">
    <source>
        <dbReference type="Proteomes" id="UP001589605"/>
    </source>
</evidence>
<evidence type="ECO:0000313" key="1">
    <source>
        <dbReference type="EMBL" id="MFB9055042.1"/>
    </source>
</evidence>
<protein>
    <submittedName>
        <fullName evidence="1">Uncharacterized protein</fullName>
    </submittedName>
</protein>
<sequence length="77" mass="8912">MNIEDKIHLEFIHNRLIDVYGENRNTDFVKRLRDIINNEPKGQTLPIDSVVVSSPNICTDTGNECKHNCRGLCRERC</sequence>
<gene>
    <name evidence="1" type="ORF">ACFFVB_18320</name>
</gene>
<dbReference type="EMBL" id="JBHMEZ010000032">
    <property type="protein sequence ID" value="MFB9055042.1"/>
    <property type="molecule type" value="Genomic_DNA"/>
</dbReference>